<dbReference type="InterPro" id="IPR011006">
    <property type="entry name" value="CheY-like_superfamily"/>
</dbReference>
<dbReference type="SUPFAM" id="SSF55785">
    <property type="entry name" value="PYP-like sensor domain (PAS domain)"/>
    <property type="match status" value="2"/>
</dbReference>
<dbReference type="PROSITE" id="PS50110">
    <property type="entry name" value="RESPONSE_REGULATORY"/>
    <property type="match status" value="1"/>
</dbReference>
<keyword evidence="9" id="KW-0418">Kinase</keyword>
<dbReference type="EMBL" id="CP042425">
    <property type="protein sequence ID" value="QEL20191.1"/>
    <property type="molecule type" value="Genomic_DNA"/>
</dbReference>
<dbReference type="KEGG" id="lrs:PX52LOC_07279"/>
<feature type="domain" description="Response regulatory" evidence="6">
    <location>
        <begin position="545"/>
        <end position="661"/>
    </location>
</feature>
<dbReference type="NCBIfam" id="TIGR00229">
    <property type="entry name" value="sensory_box"/>
    <property type="match status" value="2"/>
</dbReference>
<feature type="modified residue" description="4-aspartylphosphate" evidence="4">
    <location>
        <position position="596"/>
    </location>
</feature>
<keyword evidence="3 4" id="KW-0597">Phosphoprotein</keyword>
<dbReference type="Gene3D" id="3.30.450.20">
    <property type="entry name" value="PAS domain"/>
    <property type="match status" value="2"/>
</dbReference>
<evidence type="ECO:0000256" key="4">
    <source>
        <dbReference type="PROSITE-ProRule" id="PRU00169"/>
    </source>
</evidence>
<evidence type="ECO:0000259" key="7">
    <source>
        <dbReference type="PROSITE" id="PS50112"/>
    </source>
</evidence>
<dbReference type="CDD" id="cd00130">
    <property type="entry name" value="PAS"/>
    <property type="match status" value="2"/>
</dbReference>
<dbReference type="EC" id="2.7.13.3" evidence="2"/>
<dbReference type="InterPro" id="IPR004358">
    <property type="entry name" value="Sig_transdc_His_kin-like_C"/>
</dbReference>
<dbReference type="Pfam" id="PF00512">
    <property type="entry name" value="HisKA"/>
    <property type="match status" value="1"/>
</dbReference>
<evidence type="ECO:0000256" key="2">
    <source>
        <dbReference type="ARBA" id="ARBA00012438"/>
    </source>
</evidence>
<keyword evidence="10" id="KW-1185">Reference proteome</keyword>
<dbReference type="PRINTS" id="PR00344">
    <property type="entry name" value="BCTRLSENSOR"/>
</dbReference>
<gene>
    <name evidence="9" type="ORF">PX52LOC_07279</name>
</gene>
<name>A0A5C1ALU8_9BACT</name>
<protein>
    <recommendedName>
        <fullName evidence="2">histidine kinase</fullName>
        <ecNumber evidence="2">2.7.13.3</ecNumber>
    </recommendedName>
</protein>
<organism evidence="9 10">
    <name type="scientific">Limnoglobus roseus</name>
    <dbReference type="NCBI Taxonomy" id="2598579"/>
    <lineage>
        <taxon>Bacteria</taxon>
        <taxon>Pseudomonadati</taxon>
        <taxon>Planctomycetota</taxon>
        <taxon>Planctomycetia</taxon>
        <taxon>Gemmatales</taxon>
        <taxon>Gemmataceae</taxon>
        <taxon>Limnoglobus</taxon>
    </lineage>
</organism>
<dbReference type="SUPFAM" id="SSF52172">
    <property type="entry name" value="CheY-like"/>
    <property type="match status" value="1"/>
</dbReference>
<reference evidence="10" key="1">
    <citation type="submission" date="2019-08" db="EMBL/GenBank/DDBJ databases">
        <title>Limnoglobus roseus gen. nov., sp. nov., a novel freshwater planctomycete with a giant genome from the family Gemmataceae.</title>
        <authorList>
            <person name="Kulichevskaya I.S."/>
            <person name="Naumoff D.G."/>
            <person name="Miroshnikov K."/>
            <person name="Ivanova A."/>
            <person name="Philippov D.A."/>
            <person name="Hakobyan A."/>
            <person name="Rijpstra I.C."/>
            <person name="Sinninghe Damste J.S."/>
            <person name="Liesack W."/>
            <person name="Dedysh S.N."/>
        </authorList>
    </citation>
    <scope>NUCLEOTIDE SEQUENCE [LARGE SCALE GENOMIC DNA]</scope>
    <source>
        <strain evidence="10">PX52</strain>
    </source>
</reference>
<evidence type="ECO:0000259" key="6">
    <source>
        <dbReference type="PROSITE" id="PS50110"/>
    </source>
</evidence>
<dbReference type="SMART" id="SM00091">
    <property type="entry name" value="PAS"/>
    <property type="match status" value="2"/>
</dbReference>
<dbReference type="InterPro" id="IPR036890">
    <property type="entry name" value="HATPase_C_sf"/>
</dbReference>
<dbReference type="InterPro" id="IPR001610">
    <property type="entry name" value="PAC"/>
</dbReference>
<evidence type="ECO:0000256" key="3">
    <source>
        <dbReference type="ARBA" id="ARBA00022553"/>
    </source>
</evidence>
<dbReference type="InterPro" id="IPR005467">
    <property type="entry name" value="His_kinase_dom"/>
</dbReference>
<feature type="domain" description="PAC" evidence="8">
    <location>
        <begin position="238"/>
        <end position="289"/>
    </location>
</feature>
<proteinExistence type="predicted"/>
<dbReference type="AlphaFoldDB" id="A0A5C1ALU8"/>
<dbReference type="SMART" id="SM00448">
    <property type="entry name" value="REC"/>
    <property type="match status" value="1"/>
</dbReference>
<comment type="catalytic activity">
    <reaction evidence="1">
        <text>ATP + protein L-histidine = ADP + protein N-phospho-L-histidine.</text>
        <dbReference type="EC" id="2.7.13.3"/>
    </reaction>
</comment>
<dbReference type="PANTHER" id="PTHR43065:SF49">
    <property type="entry name" value="HISTIDINE KINASE"/>
    <property type="match status" value="1"/>
</dbReference>
<evidence type="ECO:0000256" key="1">
    <source>
        <dbReference type="ARBA" id="ARBA00000085"/>
    </source>
</evidence>
<keyword evidence="9" id="KW-0808">Transferase</keyword>
<evidence type="ECO:0000313" key="9">
    <source>
        <dbReference type="EMBL" id="QEL20191.1"/>
    </source>
</evidence>
<dbReference type="OrthoDB" id="220475at2"/>
<dbReference type="Pfam" id="PF00072">
    <property type="entry name" value="Response_reg"/>
    <property type="match status" value="1"/>
</dbReference>
<dbReference type="SMART" id="SM00387">
    <property type="entry name" value="HATPase_c"/>
    <property type="match status" value="1"/>
</dbReference>
<dbReference type="Pfam" id="PF02518">
    <property type="entry name" value="HATPase_c"/>
    <property type="match status" value="1"/>
</dbReference>
<dbReference type="InterPro" id="IPR001789">
    <property type="entry name" value="Sig_transdc_resp-reg_receiver"/>
</dbReference>
<feature type="domain" description="PAS" evidence="7">
    <location>
        <begin position="28"/>
        <end position="69"/>
    </location>
</feature>
<dbReference type="Gene3D" id="1.10.287.130">
    <property type="match status" value="1"/>
</dbReference>
<dbReference type="PROSITE" id="PS50113">
    <property type="entry name" value="PAC"/>
    <property type="match status" value="2"/>
</dbReference>
<evidence type="ECO:0000259" key="5">
    <source>
        <dbReference type="PROSITE" id="PS50109"/>
    </source>
</evidence>
<feature type="domain" description="PAC" evidence="8">
    <location>
        <begin position="87"/>
        <end position="139"/>
    </location>
</feature>
<dbReference type="SMART" id="SM00388">
    <property type="entry name" value="HisKA"/>
    <property type="match status" value="1"/>
</dbReference>
<dbReference type="GO" id="GO:0000155">
    <property type="term" value="F:phosphorelay sensor kinase activity"/>
    <property type="evidence" value="ECO:0007669"/>
    <property type="project" value="InterPro"/>
</dbReference>
<evidence type="ECO:0000313" key="10">
    <source>
        <dbReference type="Proteomes" id="UP000324974"/>
    </source>
</evidence>
<evidence type="ECO:0000259" key="8">
    <source>
        <dbReference type="PROSITE" id="PS50113"/>
    </source>
</evidence>
<dbReference type="Gene3D" id="3.40.50.2300">
    <property type="match status" value="1"/>
</dbReference>
<dbReference type="InterPro" id="IPR035965">
    <property type="entry name" value="PAS-like_dom_sf"/>
</dbReference>
<dbReference type="PANTHER" id="PTHR43065">
    <property type="entry name" value="SENSOR HISTIDINE KINASE"/>
    <property type="match status" value="1"/>
</dbReference>
<dbReference type="Proteomes" id="UP000324974">
    <property type="component" value="Chromosome"/>
</dbReference>
<sequence length="664" mass="72976">MANVSPPTLTYEGALFGLLAERVRDYAIFMLDPSGLVRTWNIGAERTKGYRADEIIGRHFSSFYTPEDQAAGRPAAGLAATAATGSYEDEGWRVRKDGSRFWANVVITALRDEAGVLTGYAKITRDLTERKRVEDELRAGRDGLERRVRERTAALELANEELRASKARDRAVIDALAAVVWTCDLDGNTINCNPPWHEYFGLPEEVIARYGWKPGLHPDDLDRVLGEVPRLLGTGRPYTQRFRVRKPDGHYRHWHVFAAPVRDCGKIVCWTGVCIDVTEQHNLEEQLRQAQKMEAVGQLAAGVAHDFNNLLTVISGYSELMMTFLAADDPKRSSIQAISDAGERAAGLTRQLLAFSRQSILDPQVLDMNAVIGDTERMLRRVIGEDVQLATVLDPRIGRVRADAGQVGQVLMNLAVNARDAMPRGGKLTIETRNVVLDSAYLNTHVEVAAGRHVLVAVSDNGVGMPSAVRERVFEPFYTTKGVGKGTGLGLSVVHGIVKQSGGVIGAYSEVGLGTTFKIYLPVIDAPVTPLPRAVAFAPARATETVLFVEDEEGVRELSLLVLQDQGYDVVAAANGREAVRFAKALGRDIDVLVTDVVMPEMSGRELAETLRPEFPRMKVLYLSGYTDDAVVRHGILRADVAFLQKPYTPTVLLRKLRSVLDGR</sequence>
<dbReference type="SUPFAM" id="SSF55874">
    <property type="entry name" value="ATPase domain of HSP90 chaperone/DNA topoisomerase II/histidine kinase"/>
    <property type="match status" value="1"/>
</dbReference>
<dbReference type="InterPro" id="IPR000700">
    <property type="entry name" value="PAS-assoc_C"/>
</dbReference>
<dbReference type="Pfam" id="PF13426">
    <property type="entry name" value="PAS_9"/>
    <property type="match status" value="1"/>
</dbReference>
<feature type="domain" description="Histidine kinase" evidence="5">
    <location>
        <begin position="302"/>
        <end position="525"/>
    </location>
</feature>
<dbReference type="CDD" id="cd00082">
    <property type="entry name" value="HisKA"/>
    <property type="match status" value="1"/>
</dbReference>
<dbReference type="RefSeq" id="WP_149114510.1">
    <property type="nucleotide sequence ID" value="NZ_CP042425.1"/>
</dbReference>
<accession>A0A5C1ALU8</accession>
<dbReference type="PROSITE" id="PS50112">
    <property type="entry name" value="PAS"/>
    <property type="match status" value="2"/>
</dbReference>
<dbReference type="Gene3D" id="3.30.565.10">
    <property type="entry name" value="Histidine kinase-like ATPase, C-terminal domain"/>
    <property type="match status" value="1"/>
</dbReference>
<dbReference type="InterPro" id="IPR036097">
    <property type="entry name" value="HisK_dim/P_sf"/>
</dbReference>
<dbReference type="SMART" id="SM00086">
    <property type="entry name" value="PAC"/>
    <property type="match status" value="2"/>
</dbReference>
<dbReference type="PROSITE" id="PS50109">
    <property type="entry name" value="HIS_KIN"/>
    <property type="match status" value="1"/>
</dbReference>
<dbReference type="InterPro" id="IPR003594">
    <property type="entry name" value="HATPase_dom"/>
</dbReference>
<dbReference type="InterPro" id="IPR000014">
    <property type="entry name" value="PAS"/>
</dbReference>
<feature type="domain" description="PAS" evidence="7">
    <location>
        <begin position="165"/>
        <end position="235"/>
    </location>
</feature>
<dbReference type="Pfam" id="PF08447">
    <property type="entry name" value="PAS_3"/>
    <property type="match status" value="1"/>
</dbReference>
<dbReference type="InterPro" id="IPR013655">
    <property type="entry name" value="PAS_fold_3"/>
</dbReference>
<dbReference type="InterPro" id="IPR003661">
    <property type="entry name" value="HisK_dim/P_dom"/>
</dbReference>
<dbReference type="SUPFAM" id="SSF47384">
    <property type="entry name" value="Homodimeric domain of signal transducing histidine kinase"/>
    <property type="match status" value="1"/>
</dbReference>